<feature type="domain" description="Reverse transcriptase zinc-binding" evidence="1">
    <location>
        <begin position="41"/>
        <end position="126"/>
    </location>
</feature>
<reference evidence="2" key="1">
    <citation type="submission" date="2015-12" db="EMBL/GenBank/DDBJ databases">
        <title>Gene expression during late stages of embryo sac development: a critical building block for successful pollen-pistil interactions.</title>
        <authorList>
            <person name="Liu Y."/>
            <person name="Joly V."/>
            <person name="Sabar M."/>
            <person name="Matton D.P."/>
        </authorList>
    </citation>
    <scope>NUCLEOTIDE SEQUENCE</scope>
</reference>
<evidence type="ECO:0000259" key="1">
    <source>
        <dbReference type="Pfam" id="PF13966"/>
    </source>
</evidence>
<dbReference type="InterPro" id="IPR026960">
    <property type="entry name" value="RVT-Znf"/>
</dbReference>
<organism evidence="2">
    <name type="scientific">Solanum chacoense</name>
    <name type="common">Chaco potato</name>
    <dbReference type="NCBI Taxonomy" id="4108"/>
    <lineage>
        <taxon>Eukaryota</taxon>
        <taxon>Viridiplantae</taxon>
        <taxon>Streptophyta</taxon>
        <taxon>Embryophyta</taxon>
        <taxon>Tracheophyta</taxon>
        <taxon>Spermatophyta</taxon>
        <taxon>Magnoliopsida</taxon>
        <taxon>eudicotyledons</taxon>
        <taxon>Gunneridae</taxon>
        <taxon>Pentapetalae</taxon>
        <taxon>asterids</taxon>
        <taxon>lamiids</taxon>
        <taxon>Solanales</taxon>
        <taxon>Solanaceae</taxon>
        <taxon>Solanoideae</taxon>
        <taxon>Solaneae</taxon>
        <taxon>Solanum</taxon>
    </lineage>
</organism>
<feature type="non-terminal residue" evidence="2">
    <location>
        <position position="184"/>
    </location>
</feature>
<sequence length="184" mass="22321">MDLLYETLPAEYVEHIISQIKPPKGNTDDKPCWMLDTKGSFSVKTAWNYIRYKEEPTIIHRWIWNKGTPFKVAFMMWRLWKFKLPVDDRLRRWGLEGPSRCWCCDKPDQETLSHVFRKSEIANRTWSYFCSFAGLNITGLQLREVIMLWWGANIKTDMRPYYRAIPRFIIWELWKRRNKQKHEG</sequence>
<accession>A0A0V0GWX1</accession>
<protein>
    <submittedName>
        <fullName evidence="2">Putative ovule protein</fullName>
    </submittedName>
</protein>
<dbReference type="Pfam" id="PF13966">
    <property type="entry name" value="zf-RVT"/>
    <property type="match status" value="1"/>
</dbReference>
<proteinExistence type="predicted"/>
<dbReference type="AlphaFoldDB" id="A0A0V0GWX1"/>
<name>A0A0V0GWX1_SOLCH</name>
<dbReference type="EMBL" id="GEDG01029851">
    <property type="protein sequence ID" value="JAP12279.1"/>
    <property type="molecule type" value="Transcribed_RNA"/>
</dbReference>
<evidence type="ECO:0000313" key="2">
    <source>
        <dbReference type="EMBL" id="JAP12279.1"/>
    </source>
</evidence>